<reference evidence="2 3" key="1">
    <citation type="journal article" date="2010" name="Stand. Genomic Sci.">
        <title>Complete genome sequence of Vulcanisaeta distributa type strain (IC-017).</title>
        <authorList>
            <person name="Mavromatis K."/>
            <person name="Sikorski J."/>
            <person name="Pabst E."/>
            <person name="Teshima H."/>
            <person name="Lapidus A."/>
            <person name="Lucas S."/>
            <person name="Nolan M."/>
            <person name="Glavina Del Rio T."/>
            <person name="Cheng J.F."/>
            <person name="Bruce D."/>
            <person name="Goodwin L."/>
            <person name="Pitluck S."/>
            <person name="Liolios K."/>
            <person name="Ivanova N."/>
            <person name="Mikhailova N."/>
            <person name="Pati A."/>
            <person name="Chen A."/>
            <person name="Palaniappan K."/>
            <person name="Land M."/>
            <person name="Hauser L."/>
            <person name="Chang Y.J."/>
            <person name="Jeffries C.D."/>
            <person name="Rohde M."/>
            <person name="Spring S."/>
            <person name="Goker M."/>
            <person name="Wirth R."/>
            <person name="Woyke T."/>
            <person name="Bristow J."/>
            <person name="Eisen J.A."/>
            <person name="Markowitz V."/>
            <person name="Hugenholtz P."/>
            <person name="Klenk H.P."/>
            <person name="Kyrpides N.C."/>
        </authorList>
    </citation>
    <scope>NUCLEOTIDE SEQUENCE [LARGE SCALE GENOMIC DNA]</scope>
    <source>
        <strain evidence="3">DSM 14429 / JCM 11212 / NBRC 100878 / IC-017</strain>
    </source>
</reference>
<evidence type="ECO:0000313" key="2">
    <source>
        <dbReference type="EMBL" id="ADN50870.1"/>
    </source>
</evidence>
<dbReference type="EMBL" id="CP002100">
    <property type="protein sequence ID" value="ADN50870.1"/>
    <property type="molecule type" value="Genomic_DNA"/>
</dbReference>
<feature type="transmembrane region" description="Helical" evidence="1">
    <location>
        <begin position="15"/>
        <end position="40"/>
    </location>
</feature>
<reference evidence="3" key="2">
    <citation type="journal article" date="2010" name="Stand. Genomic Sci.">
        <title>Complete genome sequence of Vulcanisaeta distributa type strain (IC-017T).</title>
        <authorList>
            <person name="Mavromatis K."/>
            <person name="Sikorski J."/>
            <person name="Pabst E."/>
            <person name="Teshima H."/>
            <person name="Lapidus A."/>
            <person name="Lucas S."/>
            <person name="Nolan M."/>
            <person name="Glavina Del Rio T."/>
            <person name="Cheng J."/>
            <person name="Bruce D."/>
            <person name="Goodwin L."/>
            <person name="Pitluck S."/>
            <person name="Liolios K."/>
            <person name="Ivanova N."/>
            <person name="Mikhailova N."/>
            <person name="Pati A."/>
            <person name="Chen A."/>
            <person name="Palaniappan K."/>
            <person name="Land M."/>
            <person name="Hauser L."/>
            <person name="Chang Y."/>
            <person name="Jeffries C."/>
            <person name="Rohde M."/>
            <person name="Spring S."/>
            <person name="Goker M."/>
            <person name="Wirth R."/>
            <person name="Woyke T."/>
            <person name="Bristow J."/>
            <person name="Eisen J."/>
            <person name="Markowitz V."/>
            <person name="Hugenholtz P."/>
            <person name="Klenk H."/>
            <person name="Kyrpides N."/>
        </authorList>
    </citation>
    <scope>NUCLEOTIDE SEQUENCE [LARGE SCALE GENOMIC DNA]</scope>
    <source>
        <strain evidence="3">DSM 14429 / JCM 11212 / NBRC 100878 / IC-017</strain>
    </source>
</reference>
<dbReference type="Proteomes" id="UP000006681">
    <property type="component" value="Chromosome"/>
</dbReference>
<organism evidence="2 3">
    <name type="scientific">Vulcanisaeta distributa (strain DSM 14429 / JCM 11212 / NBRC 100878 / IC-017)</name>
    <dbReference type="NCBI Taxonomy" id="572478"/>
    <lineage>
        <taxon>Archaea</taxon>
        <taxon>Thermoproteota</taxon>
        <taxon>Thermoprotei</taxon>
        <taxon>Thermoproteales</taxon>
        <taxon>Thermoproteaceae</taxon>
        <taxon>Vulcanisaeta</taxon>
    </lineage>
</organism>
<keyword evidence="1" id="KW-0472">Membrane</keyword>
<keyword evidence="1" id="KW-0812">Transmembrane</keyword>
<keyword evidence="1" id="KW-1133">Transmembrane helix</keyword>
<evidence type="ECO:0000313" key="3">
    <source>
        <dbReference type="Proteomes" id="UP000006681"/>
    </source>
</evidence>
<protein>
    <submittedName>
        <fullName evidence="2">Uncharacterized protein</fullName>
    </submittedName>
</protein>
<sequence length="56" mass="5877">MSQQAGAQGVTPHTAYILSLIGSILMVISSIIVLVGAGILMSLPHFMHFIGLVITQ</sequence>
<keyword evidence="3" id="KW-1185">Reference proteome</keyword>
<gene>
    <name evidence="2" type="ordered locus">Vdis_1484</name>
</gene>
<accession>E1QT03</accession>
<evidence type="ECO:0000256" key="1">
    <source>
        <dbReference type="SAM" id="Phobius"/>
    </source>
</evidence>
<dbReference type="STRING" id="572478.Vdis_1484"/>
<name>E1QT03_VULDI</name>
<dbReference type="KEGG" id="vdi:Vdis_1484"/>
<proteinExistence type="predicted"/>
<dbReference type="AlphaFoldDB" id="E1QT03"/>
<dbReference type="HOGENOM" id="CLU_3003375_0_0_2"/>